<dbReference type="Proteomes" id="UP000009026">
    <property type="component" value="Chromosome"/>
</dbReference>
<feature type="transmembrane region" description="Helical" evidence="5">
    <location>
        <begin position="40"/>
        <end position="63"/>
    </location>
</feature>
<organism evidence="6 7">
    <name type="scientific">Pseudomyxococcus hansupus</name>
    <dbReference type="NCBI Taxonomy" id="1297742"/>
    <lineage>
        <taxon>Bacteria</taxon>
        <taxon>Pseudomonadati</taxon>
        <taxon>Myxococcota</taxon>
        <taxon>Myxococcia</taxon>
        <taxon>Myxococcales</taxon>
        <taxon>Cystobacterineae</taxon>
        <taxon>Myxococcaceae</taxon>
        <taxon>Pseudomyxococcus</taxon>
    </lineage>
</organism>
<feature type="transmembrane region" description="Helical" evidence="5">
    <location>
        <begin position="138"/>
        <end position="158"/>
    </location>
</feature>
<keyword evidence="2 5" id="KW-0812">Transmembrane</keyword>
<keyword evidence="4 5" id="KW-0472">Membrane</keyword>
<accession>A0A0H4WX33</accession>
<comment type="subcellular location">
    <subcellularLocation>
        <location evidence="1">Membrane</location>
        <topology evidence="1">Multi-pass membrane protein</topology>
    </subcellularLocation>
</comment>
<feature type="transmembrane region" description="Helical" evidence="5">
    <location>
        <begin position="262"/>
        <end position="282"/>
    </location>
</feature>
<dbReference type="KEGG" id="mym:A176_003090"/>
<feature type="transmembrane region" description="Helical" evidence="5">
    <location>
        <begin position="201"/>
        <end position="223"/>
    </location>
</feature>
<dbReference type="GO" id="GO:0016020">
    <property type="term" value="C:membrane"/>
    <property type="evidence" value="ECO:0007669"/>
    <property type="project" value="UniProtKB-SubCell"/>
</dbReference>
<dbReference type="eggNOG" id="COG0385">
    <property type="taxonomic scope" value="Bacteria"/>
</dbReference>
<dbReference type="EMBL" id="CP012109">
    <property type="protein sequence ID" value="AKQ66178.1"/>
    <property type="molecule type" value="Genomic_DNA"/>
</dbReference>
<protein>
    <submittedName>
        <fullName evidence="6">Sodium/bile acid symporter family protein</fullName>
    </submittedName>
</protein>
<dbReference type="PANTHER" id="PTHR10361:SF24">
    <property type="entry name" value="P3 PROTEIN"/>
    <property type="match status" value="1"/>
</dbReference>
<reference evidence="6 7" key="1">
    <citation type="journal article" date="2016" name="PLoS ONE">
        <title>Complete Genome Sequence and Comparative Genomics of a Novel Myxobacterium Myxococcus hansupus.</title>
        <authorList>
            <person name="Sharma G."/>
            <person name="Narwani T."/>
            <person name="Subramanian S."/>
        </authorList>
    </citation>
    <scope>NUCLEOTIDE SEQUENCE [LARGE SCALE GENOMIC DNA]</scope>
    <source>
        <strain evidence="7">mixupus</strain>
    </source>
</reference>
<proteinExistence type="predicted"/>
<keyword evidence="3 5" id="KW-1133">Transmembrane helix</keyword>
<name>A0A0H4WX33_9BACT</name>
<evidence type="ECO:0000256" key="5">
    <source>
        <dbReference type="SAM" id="Phobius"/>
    </source>
</evidence>
<sequence length="307" mass="32524">MQSNVFTAVLMPLALAIIMLGLGLALTVADFKRVIVYPRAILVGLVCQMLLLPVACALIAHAFGLPPELAVGLMLLAASPGGATANLFSHLARGDVALNITLTAVNSALSLVTLPLIINLSLAHFMDDSRAVPMQFAKIVQVVLIVLVPVSVGMFIRSRSTALAQRMDKPIRLLSTVFLLAVIGASVYTERANALSFFRQVGPAALAFNLVSLGVGYFVPMLLRLPKRQAIAIGMEIGIHNGMLAIAIALSPTLLANSTMAIPPAIYSLIMYFTAAAFGFYVSRRLPDEPNAPAVPHTPTSLSEKVS</sequence>
<dbReference type="InterPro" id="IPR004710">
    <property type="entry name" value="Bilac:Na_transpt"/>
</dbReference>
<dbReference type="InterPro" id="IPR002657">
    <property type="entry name" value="BilAc:Na_symport/Acr3"/>
</dbReference>
<evidence type="ECO:0000313" key="7">
    <source>
        <dbReference type="Proteomes" id="UP000009026"/>
    </source>
</evidence>
<dbReference type="PATRIC" id="fig|1297742.4.peg.3116"/>
<feature type="transmembrane region" description="Helical" evidence="5">
    <location>
        <begin position="230"/>
        <end position="250"/>
    </location>
</feature>
<feature type="transmembrane region" description="Helical" evidence="5">
    <location>
        <begin position="69"/>
        <end position="89"/>
    </location>
</feature>
<keyword evidence="7" id="KW-1185">Reference proteome</keyword>
<dbReference type="AlphaFoldDB" id="A0A0H4WX33"/>
<dbReference type="OrthoDB" id="9806785at2"/>
<evidence type="ECO:0000256" key="4">
    <source>
        <dbReference type="ARBA" id="ARBA00023136"/>
    </source>
</evidence>
<feature type="transmembrane region" description="Helical" evidence="5">
    <location>
        <begin position="6"/>
        <end position="28"/>
    </location>
</feature>
<feature type="transmembrane region" description="Helical" evidence="5">
    <location>
        <begin position="96"/>
        <end position="118"/>
    </location>
</feature>
<dbReference type="PANTHER" id="PTHR10361">
    <property type="entry name" value="SODIUM-BILE ACID COTRANSPORTER"/>
    <property type="match status" value="1"/>
</dbReference>
<dbReference type="InterPro" id="IPR038770">
    <property type="entry name" value="Na+/solute_symporter_sf"/>
</dbReference>
<dbReference type="Pfam" id="PF01758">
    <property type="entry name" value="SBF"/>
    <property type="match status" value="1"/>
</dbReference>
<dbReference type="RefSeq" id="WP_002639570.1">
    <property type="nucleotide sequence ID" value="NZ_CP012109.1"/>
</dbReference>
<evidence type="ECO:0000256" key="2">
    <source>
        <dbReference type="ARBA" id="ARBA00022692"/>
    </source>
</evidence>
<evidence type="ECO:0000256" key="1">
    <source>
        <dbReference type="ARBA" id="ARBA00004141"/>
    </source>
</evidence>
<gene>
    <name evidence="6" type="ORF">A176_003090</name>
</gene>
<dbReference type="Gene3D" id="1.20.1530.20">
    <property type="match status" value="1"/>
</dbReference>
<evidence type="ECO:0000313" key="6">
    <source>
        <dbReference type="EMBL" id="AKQ66178.1"/>
    </source>
</evidence>
<evidence type="ECO:0000256" key="3">
    <source>
        <dbReference type="ARBA" id="ARBA00022989"/>
    </source>
</evidence>
<feature type="transmembrane region" description="Helical" evidence="5">
    <location>
        <begin position="170"/>
        <end position="189"/>
    </location>
</feature>
<dbReference type="STRING" id="1297742.A176_003090"/>